<keyword evidence="9" id="KW-1185">Reference proteome</keyword>
<evidence type="ECO:0000256" key="5">
    <source>
        <dbReference type="ARBA" id="ARBA00022723"/>
    </source>
</evidence>
<dbReference type="GeneID" id="112054375"/>
<evidence type="ECO:0000256" key="3">
    <source>
        <dbReference type="ARBA" id="ARBA00006958"/>
    </source>
</evidence>
<dbReference type="GO" id="GO:0016787">
    <property type="term" value="F:hydrolase activity"/>
    <property type="evidence" value="ECO:0007669"/>
    <property type="project" value="UniProtKB-KW"/>
</dbReference>
<dbReference type="OrthoDB" id="7533242at2759"/>
<evidence type="ECO:0000313" key="10">
    <source>
        <dbReference type="RefSeq" id="XP_023949914.2"/>
    </source>
</evidence>
<dbReference type="GO" id="GO:0005634">
    <property type="term" value="C:nucleus"/>
    <property type="evidence" value="ECO:0007669"/>
    <property type="project" value="UniProtKB-SubCell"/>
</dbReference>
<dbReference type="Pfam" id="PF13359">
    <property type="entry name" value="DDE_Tnp_4"/>
    <property type="match status" value="1"/>
</dbReference>
<comment type="subcellular location">
    <subcellularLocation>
        <location evidence="2">Nucleus</location>
    </subcellularLocation>
</comment>
<evidence type="ECO:0000256" key="7">
    <source>
        <dbReference type="ARBA" id="ARBA00023242"/>
    </source>
</evidence>
<dbReference type="GO" id="GO:0046872">
    <property type="term" value="F:metal ion binding"/>
    <property type="evidence" value="ECO:0007669"/>
    <property type="project" value="UniProtKB-KW"/>
</dbReference>
<comment type="similarity">
    <text evidence="3">Belongs to the HARBI1 family.</text>
</comment>
<organism evidence="9 10">
    <name type="scientific">Bicyclus anynana</name>
    <name type="common">Squinting bush brown butterfly</name>
    <dbReference type="NCBI Taxonomy" id="110368"/>
    <lineage>
        <taxon>Eukaryota</taxon>
        <taxon>Metazoa</taxon>
        <taxon>Ecdysozoa</taxon>
        <taxon>Arthropoda</taxon>
        <taxon>Hexapoda</taxon>
        <taxon>Insecta</taxon>
        <taxon>Pterygota</taxon>
        <taxon>Neoptera</taxon>
        <taxon>Endopterygota</taxon>
        <taxon>Lepidoptera</taxon>
        <taxon>Glossata</taxon>
        <taxon>Ditrysia</taxon>
        <taxon>Papilionoidea</taxon>
        <taxon>Nymphalidae</taxon>
        <taxon>Satyrinae</taxon>
        <taxon>Satyrini</taxon>
        <taxon>Mycalesina</taxon>
        <taxon>Bicyclus</taxon>
    </lineage>
</organism>
<dbReference type="AlphaFoldDB" id="A0A6J1NT41"/>
<dbReference type="InterPro" id="IPR027806">
    <property type="entry name" value="HARBI1_dom"/>
</dbReference>
<protein>
    <submittedName>
        <fullName evidence="10">Nuclease HARBI1</fullName>
    </submittedName>
</protein>
<evidence type="ECO:0000256" key="2">
    <source>
        <dbReference type="ARBA" id="ARBA00004123"/>
    </source>
</evidence>
<reference evidence="10" key="1">
    <citation type="submission" date="2025-08" db="UniProtKB">
        <authorList>
            <consortium name="RefSeq"/>
        </authorList>
    </citation>
    <scope>IDENTIFICATION</scope>
</reference>
<keyword evidence="7" id="KW-0539">Nucleus</keyword>
<proteinExistence type="inferred from homology"/>
<comment type="cofactor">
    <cofactor evidence="1">
        <name>a divalent metal cation</name>
        <dbReference type="ChEBI" id="CHEBI:60240"/>
    </cofactor>
</comment>
<name>A0A6J1NT41_BICAN</name>
<feature type="domain" description="DDE Tnp4" evidence="8">
    <location>
        <begin position="158"/>
        <end position="315"/>
    </location>
</feature>
<accession>A0A6J1NT41</accession>
<keyword evidence="6" id="KW-0378">Hydrolase</keyword>
<evidence type="ECO:0000256" key="1">
    <source>
        <dbReference type="ARBA" id="ARBA00001968"/>
    </source>
</evidence>
<dbReference type="Proteomes" id="UP001652582">
    <property type="component" value="Chromosome 26"/>
</dbReference>
<dbReference type="InterPro" id="IPR045249">
    <property type="entry name" value="HARBI1-like"/>
</dbReference>
<evidence type="ECO:0000259" key="8">
    <source>
        <dbReference type="Pfam" id="PF13359"/>
    </source>
</evidence>
<keyword evidence="5" id="KW-0479">Metal-binding</keyword>
<dbReference type="KEGG" id="bany:112054375"/>
<evidence type="ECO:0000256" key="4">
    <source>
        <dbReference type="ARBA" id="ARBA00022722"/>
    </source>
</evidence>
<dbReference type="RefSeq" id="XP_023949914.2">
    <property type="nucleotide sequence ID" value="XM_024094146.2"/>
</dbReference>
<evidence type="ECO:0000313" key="9">
    <source>
        <dbReference type="Proteomes" id="UP001652582"/>
    </source>
</evidence>
<dbReference type="GO" id="GO:0004518">
    <property type="term" value="F:nuclease activity"/>
    <property type="evidence" value="ECO:0007669"/>
    <property type="project" value="UniProtKB-KW"/>
</dbReference>
<gene>
    <name evidence="10" type="primary">LOC112054375</name>
</gene>
<dbReference type="PANTHER" id="PTHR22930">
    <property type="match status" value="1"/>
</dbReference>
<keyword evidence="4" id="KW-0540">Nuclease</keyword>
<sequence length="330" mass="37654">MSLMYLLWQAEKQRKRNVSNSLSMRRRLRDLSDPLKLPEKQFIAMFRVDKSTFQRLLVELRARLPDSKRSTAVRKELKILAALNFYAKGAYQRSIGACDLNSMSQPTFSRCFNEVTDALNSPDILQKYIKFPVCQADRKVIINGFMEKFGFPGVIGCVDGMQVAILQPKKEKEAFFNDNNYYSLNVLIICDAKLNILYVDASFSGASTDEQVWEQCAVKEVLQNIPETRRCWLLGDSEYPQGPRMLTLNSEPIPDISRHLGAESYVELHHKTWNTVQECMKALRERWQCLKGRKPLHYGPTTAAKIVNACVVLHNIANLGNVPLVKSSVT</sequence>
<evidence type="ECO:0000256" key="6">
    <source>
        <dbReference type="ARBA" id="ARBA00022801"/>
    </source>
</evidence>